<protein>
    <submittedName>
        <fullName evidence="6">Uncharacterized protein</fullName>
    </submittedName>
</protein>
<feature type="compositionally biased region" description="Polar residues" evidence="5">
    <location>
        <begin position="963"/>
        <end position="979"/>
    </location>
</feature>
<dbReference type="GO" id="GO:0005634">
    <property type="term" value="C:nucleus"/>
    <property type="evidence" value="ECO:0007669"/>
    <property type="project" value="TreeGrafter"/>
</dbReference>
<sequence>MSKQVFGIDVGSLNSSIAVSSIGAVPQIMEIDYGSRQIPTCVAFGTRMRFIGTDARMQQENNPQNTLCYFTSLLGKHFNNPEVAIEQQYCICPISKTESNRIYLPVKYGGKTRHFTPEQLTSMQLKTLKLLAEGSSKFSDPIAGTVIAVPVYYGPSERQGMMDAATIAGLTGIQLLDATTAAALFYAYRHPQFPDEKMPPKIVVIVDVGHKNTQVAINAYNKHQLHIIATACDPNLGGRDFDRVISEKIRREVENADRNQKWTPTALLRLTKECERLKLCLSTTNSDFPVRMDQVLPGKSIKLQLSRAEFEMLSTELLNRFKLLLANCLQSSSIKPSEISEVELIGGGFRIPAMKDTIRSVFKQEGKSTMSCYESIARGCALFAEMTALNSTRFQMEIMNSAQQAITANGSANSGYTDRQLRDFIKTEEELTVMDKNERLRLQAKNALQTYWFEMKTSLEGSLSQLVTLEDQQEFSQIQDWFDGEEHTQKEYEAQLRKLKLLRQSIDSRKSIPATSQPITKPALVLPKQTSTSKEKSVAFKNPESERISSPLESYLLPRRESSDLSASSIQLNNLPRSDEPIIYRSGAVKPHKASENRFTDLPRFVPRPSTPPLTSPRSSSMHVLPTKSDDVPTGIQRPSGMQTAPDRYSHTASVGHLPQVESTGPPRSTISAPTNKATSREQLSEQASFPKPTVNTEAKLERPVVSSLASSIHDLSSHSTSSEMTAIRKTLESSIFDLQNKLQSHENVLLDQGTHVMLSRTLNETKNWLRGDSKTRSVEDYTQRLEELRRLEKQLEPQFREAQREISNYEQLLERIRNQLDRDRNGSEHLSTSKQARLQNLLDESEYWLVSYLEQSGSTVPSDYTGTPMQYFRGKIKELNQSYNDILTMPERESRAPTPPPRSKPGQNYTTALKNIQDMQKRLSRDTNATPMNEDRDPSTPVQKEEYIQPVIISRKPVMVQLNDTPKQPVSTTRSRNGTSEDESAHDRTHRSVDLERQNSGRRSPGPVSSLTKPGTTRNVSFPVDLRPVIIHSDDSSYSENQLSEDSILADSRFSDFVTTPEEFGYAKNHTGNRSVYDGKITIVHAPDTDSESHVQPILSSFERRSSRSPIYVRSVPSLRVSSRPNQSLTVKAPVTFMSPGDLHKNLSQYEAFLEKKTTILATTKYEVYATAGHDTTELNALLRKLYRQVSHYAAPSYHMQKLKQALEDAMHRQNPDPQSIADAVQEFQRLSQEDLDTINSHLRRGIDWLEERANSARGNYSQIYTCARDDLVQYHKGINDSFRKLNNLLNDFNAQGRPPHQDHFSAVNLAVGDVHQPSQFGTTSLLPYPLEDTISQQIRTVIPISVQNSFGSHPLASMVRTPIRR</sequence>
<dbReference type="Gene3D" id="3.30.420.40">
    <property type="match status" value="2"/>
</dbReference>
<dbReference type="OrthoDB" id="6245127at2759"/>
<dbReference type="InterPro" id="IPR029048">
    <property type="entry name" value="HSP70_C_sf"/>
</dbReference>
<dbReference type="PANTHER" id="PTHR45639:SF28">
    <property type="entry name" value="HEAT SHOCK PROTEIN-LIKE PROTEIN"/>
    <property type="match status" value="1"/>
</dbReference>
<feature type="coiled-coil region" evidence="4">
    <location>
        <begin position="779"/>
        <end position="827"/>
    </location>
</feature>
<evidence type="ECO:0000256" key="4">
    <source>
        <dbReference type="SAM" id="Coils"/>
    </source>
</evidence>
<feature type="compositionally biased region" description="Basic and acidic residues" evidence="5">
    <location>
        <begin position="533"/>
        <end position="545"/>
    </location>
</feature>
<dbReference type="GO" id="GO:0005829">
    <property type="term" value="C:cytosol"/>
    <property type="evidence" value="ECO:0007669"/>
    <property type="project" value="TreeGrafter"/>
</dbReference>
<dbReference type="Pfam" id="PF00012">
    <property type="entry name" value="HSP70"/>
    <property type="match status" value="1"/>
</dbReference>
<keyword evidence="2" id="KW-0547">Nucleotide-binding</keyword>
<dbReference type="PANTHER" id="PTHR45639">
    <property type="entry name" value="HSC70CB, ISOFORM G-RELATED"/>
    <property type="match status" value="1"/>
</dbReference>
<dbReference type="GO" id="GO:0005524">
    <property type="term" value="F:ATP binding"/>
    <property type="evidence" value="ECO:0007669"/>
    <property type="project" value="UniProtKB-KW"/>
</dbReference>
<dbReference type="PRINTS" id="PR00301">
    <property type="entry name" value="HEATSHOCK70"/>
</dbReference>
<dbReference type="SUPFAM" id="SSF100934">
    <property type="entry name" value="Heat shock protein 70kD (HSP70), C-terminal subdomain"/>
    <property type="match status" value="1"/>
</dbReference>
<evidence type="ECO:0000256" key="5">
    <source>
        <dbReference type="SAM" id="MobiDB-lite"/>
    </source>
</evidence>
<feature type="region of interest" description="Disordered" evidence="5">
    <location>
        <begin position="510"/>
        <end position="545"/>
    </location>
</feature>
<name>A0A8S9YDR1_9TREM</name>
<feature type="compositionally biased region" description="Basic and acidic residues" evidence="5">
    <location>
        <begin position="934"/>
        <end position="948"/>
    </location>
</feature>
<proteinExistence type="inferred from homology"/>
<keyword evidence="7" id="KW-1185">Reference proteome</keyword>
<evidence type="ECO:0000313" key="7">
    <source>
        <dbReference type="Proteomes" id="UP000822476"/>
    </source>
</evidence>
<keyword evidence="4" id="KW-0175">Coiled coil</keyword>
<comment type="caution">
    <text evidence="6">The sequence shown here is derived from an EMBL/GenBank/DDBJ whole genome shotgun (WGS) entry which is preliminary data.</text>
</comment>
<evidence type="ECO:0000313" key="6">
    <source>
        <dbReference type="EMBL" id="KAF7233248.1"/>
    </source>
</evidence>
<feature type="region of interest" description="Disordered" evidence="5">
    <location>
        <begin position="587"/>
        <end position="703"/>
    </location>
</feature>
<dbReference type="EMBL" id="JTDE01021207">
    <property type="protein sequence ID" value="KAF7233248.1"/>
    <property type="molecule type" value="Genomic_DNA"/>
</dbReference>
<feature type="region of interest" description="Disordered" evidence="5">
    <location>
        <begin position="920"/>
        <end position="1022"/>
    </location>
</feature>
<feature type="compositionally biased region" description="Basic and acidic residues" evidence="5">
    <location>
        <begin position="984"/>
        <end position="1000"/>
    </location>
</feature>
<evidence type="ECO:0000256" key="2">
    <source>
        <dbReference type="ARBA" id="ARBA00022741"/>
    </source>
</evidence>
<evidence type="ECO:0000256" key="3">
    <source>
        <dbReference type="ARBA" id="ARBA00022840"/>
    </source>
</evidence>
<comment type="similarity">
    <text evidence="1">Belongs to the heat shock protein 70 family.</text>
</comment>
<dbReference type="Gene3D" id="3.30.30.30">
    <property type="match status" value="1"/>
</dbReference>
<dbReference type="SUPFAM" id="SSF53067">
    <property type="entry name" value="Actin-like ATPase domain"/>
    <property type="match status" value="2"/>
</dbReference>
<organism evidence="6 7">
    <name type="scientific">Paragonimus skrjabini miyazakii</name>
    <dbReference type="NCBI Taxonomy" id="59628"/>
    <lineage>
        <taxon>Eukaryota</taxon>
        <taxon>Metazoa</taxon>
        <taxon>Spiralia</taxon>
        <taxon>Lophotrochozoa</taxon>
        <taxon>Platyhelminthes</taxon>
        <taxon>Trematoda</taxon>
        <taxon>Digenea</taxon>
        <taxon>Plagiorchiida</taxon>
        <taxon>Troglotremata</taxon>
        <taxon>Troglotrematidae</taxon>
        <taxon>Paragonimus</taxon>
    </lineage>
</organism>
<feature type="compositionally biased region" description="Polar residues" evidence="5">
    <location>
        <begin position="1008"/>
        <end position="1021"/>
    </location>
</feature>
<gene>
    <name evidence="6" type="ORF">EG68_05002</name>
</gene>
<dbReference type="Proteomes" id="UP000822476">
    <property type="component" value="Unassembled WGS sequence"/>
</dbReference>
<dbReference type="GO" id="GO:0140662">
    <property type="term" value="F:ATP-dependent protein folding chaperone"/>
    <property type="evidence" value="ECO:0007669"/>
    <property type="project" value="InterPro"/>
</dbReference>
<feature type="compositionally biased region" description="Polar residues" evidence="5">
    <location>
        <begin position="661"/>
        <end position="678"/>
    </location>
</feature>
<evidence type="ECO:0000256" key="1">
    <source>
        <dbReference type="ARBA" id="ARBA00007381"/>
    </source>
</evidence>
<accession>A0A8S9YDR1</accession>
<dbReference type="Gene3D" id="3.90.640.10">
    <property type="entry name" value="Actin, Chain A, domain 4"/>
    <property type="match status" value="1"/>
</dbReference>
<reference evidence="6" key="1">
    <citation type="submission" date="2019-07" db="EMBL/GenBank/DDBJ databases">
        <title>Annotation for the trematode Paragonimus miyazaki's.</title>
        <authorList>
            <person name="Choi Y.-J."/>
        </authorList>
    </citation>
    <scope>NUCLEOTIDE SEQUENCE</scope>
    <source>
        <strain evidence="6">Japan</strain>
    </source>
</reference>
<dbReference type="InterPro" id="IPR013126">
    <property type="entry name" value="Hsp_70_fam"/>
</dbReference>
<dbReference type="InterPro" id="IPR043129">
    <property type="entry name" value="ATPase_NBD"/>
</dbReference>
<dbReference type="Gene3D" id="1.20.1270.10">
    <property type="match status" value="2"/>
</dbReference>
<keyword evidence="3" id="KW-0067">ATP-binding</keyword>